<evidence type="ECO:0000313" key="2">
    <source>
        <dbReference type="EMBL" id="PDV96831.1"/>
    </source>
</evidence>
<dbReference type="RefSeq" id="WP_097655058.1">
    <property type="nucleotide sequence ID" value="NZ_LYXE01000178.1"/>
</dbReference>
<dbReference type="OrthoDB" id="159570at2"/>
<keyword evidence="1" id="KW-0472">Membrane</keyword>
<name>A0A2H3KWU1_9CHLR</name>
<dbReference type="EMBL" id="LYXE01000178">
    <property type="protein sequence ID" value="PDV96831.1"/>
    <property type="molecule type" value="Genomic_DNA"/>
</dbReference>
<feature type="transmembrane region" description="Helical" evidence="1">
    <location>
        <begin position="104"/>
        <end position="123"/>
    </location>
</feature>
<evidence type="ECO:0000256" key="1">
    <source>
        <dbReference type="SAM" id="Phobius"/>
    </source>
</evidence>
<feature type="transmembrane region" description="Helical" evidence="1">
    <location>
        <begin position="68"/>
        <end position="84"/>
    </location>
</feature>
<protein>
    <submittedName>
        <fullName evidence="2">Uncharacterized protein</fullName>
    </submittedName>
</protein>
<comment type="caution">
    <text evidence="2">The sequence shown here is derived from an EMBL/GenBank/DDBJ whole genome shotgun (WGS) entry which is preliminary data.</text>
</comment>
<evidence type="ECO:0000313" key="3">
    <source>
        <dbReference type="Proteomes" id="UP000220922"/>
    </source>
</evidence>
<dbReference type="Proteomes" id="UP000220922">
    <property type="component" value="Unassembled WGS sequence"/>
</dbReference>
<reference evidence="2 3" key="1">
    <citation type="submission" date="2016-05" db="EMBL/GenBank/DDBJ databases">
        <authorList>
            <person name="Lavstsen T."/>
            <person name="Jespersen J.S."/>
        </authorList>
    </citation>
    <scope>NUCLEOTIDE SEQUENCE [LARGE SCALE GENOMIC DNA]</scope>
    <source>
        <strain evidence="2 3">B7-9</strain>
    </source>
</reference>
<feature type="transmembrane region" description="Helical" evidence="1">
    <location>
        <begin position="7"/>
        <end position="26"/>
    </location>
</feature>
<gene>
    <name evidence="2" type="ORF">A9Q02_20175</name>
</gene>
<sequence length="143" mass="15955">MKERFDLRTLAILLAAVGLGLLWAGYNLNATEGVRSDATVRALVWTVFGTPFALLVGWLIARRWEWRLAVFCCFCLYFFTVFVAQRIETVILSEAEARASGHQLYFVLVLVFHGLIGIGLTLWRALAPGEQPGTAEPLHGKMT</sequence>
<accession>A0A2H3KWU1</accession>
<keyword evidence="1" id="KW-0812">Transmembrane</keyword>
<proteinExistence type="predicted"/>
<keyword evidence="3" id="KW-1185">Reference proteome</keyword>
<dbReference type="AlphaFoldDB" id="A0A2H3KWU1"/>
<feature type="transmembrane region" description="Helical" evidence="1">
    <location>
        <begin position="38"/>
        <end position="61"/>
    </location>
</feature>
<organism evidence="2 3">
    <name type="scientific">Candidatus Chloroploca asiatica</name>
    <dbReference type="NCBI Taxonomy" id="1506545"/>
    <lineage>
        <taxon>Bacteria</taxon>
        <taxon>Bacillati</taxon>
        <taxon>Chloroflexota</taxon>
        <taxon>Chloroflexia</taxon>
        <taxon>Chloroflexales</taxon>
        <taxon>Chloroflexineae</taxon>
        <taxon>Oscillochloridaceae</taxon>
        <taxon>Candidatus Chloroploca</taxon>
    </lineage>
</organism>
<keyword evidence="1" id="KW-1133">Transmembrane helix</keyword>